<dbReference type="Proteomes" id="UP001287282">
    <property type="component" value="Unassembled WGS sequence"/>
</dbReference>
<evidence type="ECO:0000313" key="8">
    <source>
        <dbReference type="EMBL" id="MDV2687753.1"/>
    </source>
</evidence>
<dbReference type="PANTHER" id="PTHR43790:SF3">
    <property type="entry name" value="D-ALLOSE IMPORT ATP-BINDING PROTEIN ALSA-RELATED"/>
    <property type="match status" value="1"/>
</dbReference>
<sequence>KDIKQINEQAQKMVGQLGLNIDVRTLVGDLTIAQQQLVEIVKAISFNVKILVMDEPTSSLSDEEVNNLFITMNKL</sequence>
<keyword evidence="9" id="KW-1185">Reference proteome</keyword>
<dbReference type="InterPro" id="IPR050107">
    <property type="entry name" value="ABC_carbohydrate_import_ATPase"/>
</dbReference>
<evidence type="ECO:0000256" key="4">
    <source>
        <dbReference type="ARBA" id="ARBA00022840"/>
    </source>
</evidence>
<dbReference type="InterPro" id="IPR003439">
    <property type="entry name" value="ABC_transporter-like_ATP-bd"/>
</dbReference>
<keyword evidence="4 8" id="KW-0067">ATP-binding</keyword>
<dbReference type="SUPFAM" id="SSF52540">
    <property type="entry name" value="P-loop containing nucleoside triphosphate hydrolases"/>
    <property type="match status" value="1"/>
</dbReference>
<protein>
    <submittedName>
        <fullName evidence="8">D-xylose ABC transporter ATP-binding protein</fullName>
    </submittedName>
</protein>
<dbReference type="PANTHER" id="PTHR43790">
    <property type="entry name" value="CARBOHYDRATE TRANSPORT ATP-BINDING PROTEIN MG119-RELATED"/>
    <property type="match status" value="1"/>
</dbReference>
<keyword evidence="5" id="KW-1278">Translocase</keyword>
<keyword evidence="3" id="KW-0547">Nucleotide-binding</keyword>
<dbReference type="EMBL" id="JAWJBA010001164">
    <property type="protein sequence ID" value="MDV2687753.1"/>
    <property type="molecule type" value="Genomic_DNA"/>
</dbReference>
<keyword evidence="1" id="KW-0813">Transport</keyword>
<dbReference type="Gene3D" id="3.40.50.300">
    <property type="entry name" value="P-loop containing nucleotide triphosphate hydrolases"/>
    <property type="match status" value="1"/>
</dbReference>
<comment type="caution">
    <text evidence="8">The sequence shown here is derived from an EMBL/GenBank/DDBJ whole genome shotgun (WGS) entry which is preliminary data.</text>
</comment>
<evidence type="ECO:0000259" key="7">
    <source>
        <dbReference type="Pfam" id="PF00005"/>
    </source>
</evidence>
<evidence type="ECO:0000256" key="3">
    <source>
        <dbReference type="ARBA" id="ARBA00022741"/>
    </source>
</evidence>
<evidence type="ECO:0000256" key="1">
    <source>
        <dbReference type="ARBA" id="ARBA00022448"/>
    </source>
</evidence>
<reference evidence="8 9" key="1">
    <citation type="submission" date="2023-10" db="EMBL/GenBank/DDBJ databases">
        <title>Screening of Alkalihalobacillus lindianensis BZ-TG-R113 and Its Alleviation of Salt Stress on Rapeseed Growth.</title>
        <authorList>
            <person name="Zhao B."/>
            <person name="Guo T."/>
        </authorList>
    </citation>
    <scope>NUCLEOTIDE SEQUENCE [LARGE SCALE GENOMIC DNA]</scope>
    <source>
        <strain evidence="8 9">BZ-TG-R113</strain>
    </source>
</reference>
<organism evidence="8 9">
    <name type="scientific">Alkalihalophilus lindianensis</name>
    <dbReference type="NCBI Taxonomy" id="1630542"/>
    <lineage>
        <taxon>Bacteria</taxon>
        <taxon>Bacillati</taxon>
        <taxon>Bacillota</taxon>
        <taxon>Bacilli</taxon>
        <taxon>Bacillales</taxon>
        <taxon>Bacillaceae</taxon>
        <taxon>Alkalihalophilus</taxon>
    </lineage>
</organism>
<dbReference type="GO" id="GO:0005524">
    <property type="term" value="F:ATP binding"/>
    <property type="evidence" value="ECO:0007669"/>
    <property type="project" value="UniProtKB-KW"/>
</dbReference>
<gene>
    <name evidence="8" type="ORF">RYX56_25730</name>
</gene>
<dbReference type="Pfam" id="PF00005">
    <property type="entry name" value="ABC_tran"/>
    <property type="match status" value="1"/>
</dbReference>
<evidence type="ECO:0000256" key="5">
    <source>
        <dbReference type="ARBA" id="ARBA00022967"/>
    </source>
</evidence>
<evidence type="ECO:0000313" key="9">
    <source>
        <dbReference type="Proteomes" id="UP001287282"/>
    </source>
</evidence>
<feature type="non-terminal residue" evidence="8">
    <location>
        <position position="75"/>
    </location>
</feature>
<dbReference type="RefSeq" id="WP_336623204.1">
    <property type="nucleotide sequence ID" value="NZ_JAWJBA010001164.1"/>
</dbReference>
<feature type="non-terminal residue" evidence="8">
    <location>
        <position position="1"/>
    </location>
</feature>
<evidence type="ECO:0000256" key="2">
    <source>
        <dbReference type="ARBA" id="ARBA00022475"/>
    </source>
</evidence>
<name>A0ABU3XKE3_9BACI</name>
<accession>A0ABU3XKE3</accession>
<feature type="domain" description="ABC transporter" evidence="7">
    <location>
        <begin position="7"/>
        <end position="58"/>
    </location>
</feature>
<keyword evidence="2" id="KW-1003">Cell membrane</keyword>
<evidence type="ECO:0000256" key="6">
    <source>
        <dbReference type="ARBA" id="ARBA00023136"/>
    </source>
</evidence>
<proteinExistence type="predicted"/>
<dbReference type="InterPro" id="IPR027417">
    <property type="entry name" value="P-loop_NTPase"/>
</dbReference>
<keyword evidence="6" id="KW-0472">Membrane</keyword>